<dbReference type="GO" id="GO:0000981">
    <property type="term" value="F:DNA-binding transcription factor activity, RNA polymerase II-specific"/>
    <property type="evidence" value="ECO:0007669"/>
    <property type="project" value="TreeGrafter"/>
</dbReference>
<dbReference type="GO" id="GO:0000978">
    <property type="term" value="F:RNA polymerase II cis-regulatory region sequence-specific DNA binding"/>
    <property type="evidence" value="ECO:0007669"/>
    <property type="project" value="TreeGrafter"/>
</dbReference>
<keyword evidence="2" id="KW-0479">Metal-binding</keyword>
<evidence type="ECO:0000259" key="10">
    <source>
        <dbReference type="PROSITE" id="PS50114"/>
    </source>
</evidence>
<keyword evidence="7" id="KW-0539">Nucleus</keyword>
<dbReference type="InterPro" id="IPR039355">
    <property type="entry name" value="Transcription_factor_GATA"/>
</dbReference>
<evidence type="ECO:0000256" key="6">
    <source>
        <dbReference type="ARBA" id="ARBA00023163"/>
    </source>
</evidence>
<evidence type="ECO:0000256" key="8">
    <source>
        <dbReference type="PROSITE-ProRule" id="PRU00094"/>
    </source>
</evidence>
<evidence type="ECO:0000256" key="3">
    <source>
        <dbReference type="ARBA" id="ARBA00022771"/>
    </source>
</evidence>
<feature type="compositionally biased region" description="Polar residues" evidence="9">
    <location>
        <begin position="132"/>
        <end position="143"/>
    </location>
</feature>
<dbReference type="PROSITE" id="PS50114">
    <property type="entry name" value="GATA_ZN_FINGER_2"/>
    <property type="match status" value="1"/>
</dbReference>
<reference evidence="12" key="1">
    <citation type="submission" date="2016-11" db="UniProtKB">
        <authorList>
            <consortium name="WormBaseParasite"/>
        </authorList>
    </citation>
    <scope>IDENTIFICATION</scope>
</reference>
<dbReference type="SMART" id="SM00401">
    <property type="entry name" value="ZnF_GATA"/>
    <property type="match status" value="1"/>
</dbReference>
<dbReference type="GO" id="GO:0045165">
    <property type="term" value="P:cell fate commitment"/>
    <property type="evidence" value="ECO:0007669"/>
    <property type="project" value="TreeGrafter"/>
</dbReference>
<evidence type="ECO:0000256" key="7">
    <source>
        <dbReference type="ARBA" id="ARBA00023242"/>
    </source>
</evidence>
<evidence type="ECO:0000256" key="2">
    <source>
        <dbReference type="ARBA" id="ARBA00022723"/>
    </source>
</evidence>
<dbReference type="PANTHER" id="PTHR10071">
    <property type="entry name" value="TRANSCRIPTION FACTOR GATA FAMILY MEMBER"/>
    <property type="match status" value="1"/>
</dbReference>
<dbReference type="Proteomes" id="UP000095282">
    <property type="component" value="Unplaced"/>
</dbReference>
<proteinExistence type="predicted"/>
<organism evidence="11 12">
    <name type="scientific">Caenorhabditis tropicalis</name>
    <dbReference type="NCBI Taxonomy" id="1561998"/>
    <lineage>
        <taxon>Eukaryota</taxon>
        <taxon>Metazoa</taxon>
        <taxon>Ecdysozoa</taxon>
        <taxon>Nematoda</taxon>
        <taxon>Chromadorea</taxon>
        <taxon>Rhabditida</taxon>
        <taxon>Rhabditina</taxon>
        <taxon>Rhabditomorpha</taxon>
        <taxon>Rhabditoidea</taxon>
        <taxon>Rhabditidae</taxon>
        <taxon>Peloderinae</taxon>
        <taxon>Caenorhabditis</taxon>
    </lineage>
</organism>
<keyword evidence="6" id="KW-0804">Transcription</keyword>
<keyword evidence="5" id="KW-0805">Transcription regulation</keyword>
<dbReference type="InterPro" id="IPR000679">
    <property type="entry name" value="Znf_GATA"/>
</dbReference>
<dbReference type="eggNOG" id="KOG1601">
    <property type="taxonomic scope" value="Eukaryota"/>
</dbReference>
<dbReference type="PROSITE" id="PS00344">
    <property type="entry name" value="GATA_ZN_FINGER_1"/>
    <property type="match status" value="1"/>
</dbReference>
<name>A0A1I7V1X0_9PELO</name>
<keyword evidence="3 8" id="KW-0863">Zinc-finger</keyword>
<dbReference type="CDD" id="cd00202">
    <property type="entry name" value="ZnF_GATA"/>
    <property type="match status" value="1"/>
</dbReference>
<dbReference type="AlphaFoldDB" id="A0A1I7V1X0"/>
<dbReference type="GO" id="GO:0008270">
    <property type="term" value="F:zinc ion binding"/>
    <property type="evidence" value="ECO:0007669"/>
    <property type="project" value="UniProtKB-KW"/>
</dbReference>
<evidence type="ECO:0000313" key="12">
    <source>
        <dbReference type="WBParaSite" id="Csp11.Scaffold630.g21571.t1"/>
    </source>
</evidence>
<evidence type="ECO:0000313" key="11">
    <source>
        <dbReference type="Proteomes" id="UP000095282"/>
    </source>
</evidence>
<dbReference type="Pfam" id="PF00320">
    <property type="entry name" value="GATA"/>
    <property type="match status" value="1"/>
</dbReference>
<dbReference type="WBParaSite" id="Csp11.Scaffold630.g21571.t1">
    <property type="protein sequence ID" value="Csp11.Scaffold630.g21571.t1"/>
    <property type="gene ID" value="Csp11.Scaffold630.g21571"/>
</dbReference>
<dbReference type="GO" id="GO:0000122">
    <property type="term" value="P:negative regulation of transcription by RNA polymerase II"/>
    <property type="evidence" value="ECO:0007669"/>
    <property type="project" value="TreeGrafter"/>
</dbReference>
<dbReference type="PRINTS" id="PR00619">
    <property type="entry name" value="GATAZNFINGER"/>
</dbReference>
<evidence type="ECO:0000256" key="9">
    <source>
        <dbReference type="SAM" id="MobiDB-lite"/>
    </source>
</evidence>
<dbReference type="GO" id="GO:0005634">
    <property type="term" value="C:nucleus"/>
    <property type="evidence" value="ECO:0007669"/>
    <property type="project" value="UniProtKB-SubCell"/>
</dbReference>
<evidence type="ECO:0000256" key="4">
    <source>
        <dbReference type="ARBA" id="ARBA00022833"/>
    </source>
</evidence>
<evidence type="ECO:0000256" key="5">
    <source>
        <dbReference type="ARBA" id="ARBA00023015"/>
    </source>
</evidence>
<sequence length="233" mass="27015">MMVMSHQPHTVLSYLIRPTDNRPDLFCVSSLPISPEEINSFETNVLIMLPEIGDEPQGLPPIDSFMNEPPMRNPMEDYYLQNQYHTPLPNYTYQAPPMYFNPWPPAPMQPVYQPYVYDQQFAAAVEPQFQDNTFEENGSSPKRSSGEKTKKSPPKSYQEKLDKLTTRDAVCANCSTSATTLWRKNGDGNLECNACNLYYRHNKIKRPMSLRKDRLATRKRRQMTKKEKSHDNN</sequence>
<dbReference type="InterPro" id="IPR013088">
    <property type="entry name" value="Znf_NHR/GATA"/>
</dbReference>
<accession>A0A1I7V1X0</accession>
<feature type="domain" description="GATA-type" evidence="10">
    <location>
        <begin position="165"/>
        <end position="218"/>
    </location>
</feature>
<feature type="region of interest" description="Disordered" evidence="9">
    <location>
        <begin position="132"/>
        <end position="162"/>
    </location>
</feature>
<protein>
    <submittedName>
        <fullName evidence="12">GATA-type domain-containing protein</fullName>
    </submittedName>
</protein>
<dbReference type="SUPFAM" id="SSF57716">
    <property type="entry name" value="Glucocorticoid receptor-like (DNA-binding domain)"/>
    <property type="match status" value="1"/>
</dbReference>
<dbReference type="Gene3D" id="3.30.50.10">
    <property type="entry name" value="Erythroid Transcription Factor GATA-1, subunit A"/>
    <property type="match status" value="1"/>
</dbReference>
<feature type="region of interest" description="Disordered" evidence="9">
    <location>
        <begin position="208"/>
        <end position="233"/>
    </location>
</feature>
<feature type="compositionally biased region" description="Basic and acidic residues" evidence="9">
    <location>
        <begin position="224"/>
        <end position="233"/>
    </location>
</feature>
<dbReference type="PANTHER" id="PTHR10071:SF328">
    <property type="entry name" value="TRANSCRIPTION FACTOR ELT-1-RELATED"/>
    <property type="match status" value="1"/>
</dbReference>
<comment type="subcellular location">
    <subcellularLocation>
        <location evidence="1">Nucleus</location>
    </subcellularLocation>
</comment>
<keyword evidence="11" id="KW-1185">Reference proteome</keyword>
<dbReference type="STRING" id="1561998.A0A1I7V1X0"/>
<evidence type="ECO:0000256" key="1">
    <source>
        <dbReference type="ARBA" id="ARBA00004123"/>
    </source>
</evidence>
<keyword evidence="4" id="KW-0862">Zinc</keyword>
<dbReference type="GO" id="GO:0045944">
    <property type="term" value="P:positive regulation of transcription by RNA polymerase II"/>
    <property type="evidence" value="ECO:0007669"/>
    <property type="project" value="TreeGrafter"/>
</dbReference>